<feature type="binding site" evidence="7">
    <location>
        <begin position="218"/>
        <end position="220"/>
    </location>
    <ligand>
        <name>ATP</name>
        <dbReference type="ChEBI" id="CHEBI:30616"/>
    </ligand>
</feature>
<evidence type="ECO:0000256" key="2">
    <source>
        <dbReference type="ARBA" id="ARBA00022598"/>
    </source>
</evidence>
<dbReference type="PANTHER" id="PTHR22594">
    <property type="entry name" value="ASPARTYL/LYSYL-TRNA SYNTHETASE"/>
    <property type="match status" value="1"/>
</dbReference>
<reference evidence="10 11" key="1">
    <citation type="journal article" date="2015" name="Nature">
        <title>rRNA introns, odd ribosomes, and small enigmatic genomes across a large radiation of phyla.</title>
        <authorList>
            <person name="Brown C.T."/>
            <person name="Hug L.A."/>
            <person name="Thomas B.C."/>
            <person name="Sharon I."/>
            <person name="Castelle C.J."/>
            <person name="Singh A."/>
            <person name="Wilkins M.J."/>
            <person name="Williams K.H."/>
            <person name="Banfield J.F."/>
        </authorList>
    </citation>
    <scope>NUCLEOTIDE SEQUENCE [LARGE SCALE GENOMIC DNA]</scope>
</reference>
<evidence type="ECO:0000256" key="7">
    <source>
        <dbReference type="HAMAP-Rule" id="MF_00044"/>
    </source>
</evidence>
<keyword evidence="2 7" id="KW-0436">Ligase</keyword>
<dbReference type="GO" id="GO:0006422">
    <property type="term" value="P:aspartyl-tRNA aminoacylation"/>
    <property type="evidence" value="ECO:0007669"/>
    <property type="project" value="UniProtKB-UniRule"/>
</dbReference>
<evidence type="ECO:0000313" key="10">
    <source>
        <dbReference type="EMBL" id="KKU15832.1"/>
    </source>
</evidence>
<dbReference type="InterPro" id="IPR006195">
    <property type="entry name" value="aa-tRNA-synth_II"/>
</dbReference>
<evidence type="ECO:0000313" key="11">
    <source>
        <dbReference type="Proteomes" id="UP000034727"/>
    </source>
</evidence>
<evidence type="ECO:0000256" key="3">
    <source>
        <dbReference type="ARBA" id="ARBA00022741"/>
    </source>
</evidence>
<evidence type="ECO:0000256" key="6">
    <source>
        <dbReference type="ARBA" id="ARBA00023146"/>
    </source>
</evidence>
<dbReference type="GO" id="GO:0004815">
    <property type="term" value="F:aspartate-tRNA ligase activity"/>
    <property type="evidence" value="ECO:0007669"/>
    <property type="project" value="UniProtKB-UniRule"/>
</dbReference>
<dbReference type="InterPro" id="IPR012340">
    <property type="entry name" value="NA-bd_OB-fold"/>
</dbReference>
<dbReference type="Gene3D" id="3.30.930.10">
    <property type="entry name" value="Bira Bifunctional Protein, Domain 2"/>
    <property type="match status" value="2"/>
</dbReference>
<dbReference type="InterPro" id="IPR047090">
    <property type="entry name" value="AspRS_core"/>
</dbReference>
<dbReference type="EC" id="6.1.1.23" evidence="7"/>
<evidence type="ECO:0000256" key="4">
    <source>
        <dbReference type="ARBA" id="ARBA00022840"/>
    </source>
</evidence>
<feature type="binding site" evidence="7">
    <location>
        <position position="218"/>
    </location>
    <ligand>
        <name>L-aspartate</name>
        <dbReference type="ChEBI" id="CHEBI:29991"/>
    </ligand>
</feature>
<dbReference type="InterPro" id="IPR004365">
    <property type="entry name" value="NA-bd_OB_tRNA"/>
</dbReference>
<dbReference type="PATRIC" id="fig|1618663.3.peg.89"/>
<dbReference type="CDD" id="cd04317">
    <property type="entry name" value="EcAspRS_like_N"/>
    <property type="match status" value="1"/>
</dbReference>
<feature type="compositionally biased region" description="Basic and acidic residues" evidence="8">
    <location>
        <begin position="455"/>
        <end position="468"/>
    </location>
</feature>
<feature type="binding site" evidence="7">
    <location>
        <position position="369"/>
    </location>
    <ligand>
        <name>L-aspartate</name>
        <dbReference type="ChEBI" id="CHEBI:29991"/>
    </ligand>
</feature>
<gene>
    <name evidence="7" type="primary">aspS</name>
    <name evidence="10" type="ORF">UX22_C0002G0024</name>
</gene>
<keyword evidence="4 7" id="KW-0067">ATP-binding</keyword>
<dbReference type="InterPro" id="IPR004524">
    <property type="entry name" value="Asp-tRNA-ligase_1"/>
</dbReference>
<dbReference type="PANTHER" id="PTHR22594:SF5">
    <property type="entry name" value="ASPARTATE--TRNA LIGASE, MITOCHONDRIAL"/>
    <property type="match status" value="1"/>
</dbReference>
<dbReference type="Gene3D" id="3.30.1360.30">
    <property type="entry name" value="GAD-like domain"/>
    <property type="match status" value="1"/>
</dbReference>
<dbReference type="InterPro" id="IPR004364">
    <property type="entry name" value="Aa-tRNA-synt_II"/>
</dbReference>
<dbReference type="EMBL" id="LCLJ01000002">
    <property type="protein sequence ID" value="KKU15832.1"/>
    <property type="molecule type" value="Genomic_DNA"/>
</dbReference>
<comment type="subunit">
    <text evidence="7">Homodimer.</text>
</comment>
<dbReference type="HAMAP" id="MF_00044">
    <property type="entry name" value="Asp_tRNA_synth_type1"/>
    <property type="match status" value="1"/>
</dbReference>
<dbReference type="Proteomes" id="UP000034727">
    <property type="component" value="Unassembled WGS sequence"/>
</dbReference>
<dbReference type="Pfam" id="PF00152">
    <property type="entry name" value="tRNA-synt_2"/>
    <property type="match status" value="1"/>
</dbReference>
<feature type="binding site" evidence="7">
    <location>
        <position position="362"/>
    </location>
    <ligand>
        <name>ATP</name>
        <dbReference type="ChEBI" id="CHEBI:30616"/>
    </ligand>
</feature>
<feature type="binding site" evidence="7">
    <location>
        <begin position="414"/>
        <end position="417"/>
    </location>
    <ligand>
        <name>ATP</name>
        <dbReference type="ChEBI" id="CHEBI:30616"/>
    </ligand>
</feature>
<dbReference type="InterPro" id="IPR004115">
    <property type="entry name" value="GAD-like_sf"/>
</dbReference>
<evidence type="ECO:0000256" key="5">
    <source>
        <dbReference type="ARBA" id="ARBA00022917"/>
    </source>
</evidence>
<accession>A0A0G1N6A3</accession>
<feature type="binding site" evidence="7">
    <location>
        <position position="227"/>
    </location>
    <ligand>
        <name>ATP</name>
        <dbReference type="ChEBI" id="CHEBI:30616"/>
    </ligand>
</feature>
<dbReference type="InterPro" id="IPR002312">
    <property type="entry name" value="Asp/Asn-tRNA-synth_IIb"/>
</dbReference>
<evidence type="ECO:0000259" key="9">
    <source>
        <dbReference type="PROSITE" id="PS50862"/>
    </source>
</evidence>
<dbReference type="SUPFAM" id="SSF55681">
    <property type="entry name" value="Class II aaRS and biotin synthetases"/>
    <property type="match status" value="1"/>
</dbReference>
<dbReference type="InterPro" id="IPR045864">
    <property type="entry name" value="aa-tRNA-synth_II/BPL/LPL"/>
</dbReference>
<dbReference type="GO" id="GO:0005737">
    <property type="term" value="C:cytoplasm"/>
    <property type="evidence" value="ECO:0007669"/>
    <property type="project" value="UniProtKB-SubCell"/>
</dbReference>
<organism evidence="10 11">
    <name type="scientific">Candidatus Jorgensenbacteria bacterium GW2011_GWA2_45_9</name>
    <dbReference type="NCBI Taxonomy" id="1618663"/>
    <lineage>
        <taxon>Bacteria</taxon>
        <taxon>Candidatus Joergenseniibacteriota</taxon>
    </lineage>
</organism>
<dbReference type="PRINTS" id="PR01042">
    <property type="entry name" value="TRNASYNTHASP"/>
</dbReference>
<comment type="caution">
    <text evidence="10">The sequence shown here is derived from an EMBL/GenBank/DDBJ whole genome shotgun (WGS) entry which is preliminary data.</text>
</comment>
<dbReference type="InterPro" id="IPR047089">
    <property type="entry name" value="Asp-tRNA-ligase_1_N"/>
</dbReference>
<dbReference type="AlphaFoldDB" id="A0A0G1N6A3"/>
<comment type="subcellular location">
    <subcellularLocation>
        <location evidence="7">Cytoplasm</location>
    </subcellularLocation>
</comment>
<proteinExistence type="inferred from homology"/>
<dbReference type="Pfam" id="PF01336">
    <property type="entry name" value="tRNA_anti-codon"/>
    <property type="match status" value="1"/>
</dbReference>
<feature type="binding site" evidence="7">
    <location>
        <position position="324"/>
    </location>
    <ligand>
        <name>L-aspartate</name>
        <dbReference type="ChEBI" id="CHEBI:29991"/>
    </ligand>
</feature>
<dbReference type="GO" id="GO:0005524">
    <property type="term" value="F:ATP binding"/>
    <property type="evidence" value="ECO:0007669"/>
    <property type="project" value="UniProtKB-UniRule"/>
</dbReference>
<keyword evidence="3 7" id="KW-0547">Nucleotide-binding</keyword>
<dbReference type="SUPFAM" id="SSF50249">
    <property type="entry name" value="Nucleic acid-binding proteins"/>
    <property type="match status" value="1"/>
</dbReference>
<feature type="site" description="Important for tRNA non-discrimination" evidence="7">
    <location>
        <position position="79"/>
    </location>
</feature>
<dbReference type="CDD" id="cd00777">
    <property type="entry name" value="AspRS_core"/>
    <property type="match status" value="1"/>
</dbReference>
<dbReference type="Gene3D" id="2.40.50.140">
    <property type="entry name" value="Nucleic acid-binding proteins"/>
    <property type="match status" value="1"/>
</dbReference>
<feature type="binding site" evidence="7">
    <location>
        <position position="172"/>
    </location>
    <ligand>
        <name>L-aspartate</name>
        <dbReference type="ChEBI" id="CHEBI:29991"/>
    </ligand>
</feature>
<dbReference type="PROSITE" id="PS50862">
    <property type="entry name" value="AA_TRNA_LIGASE_II"/>
    <property type="match status" value="1"/>
</dbReference>
<dbReference type="GO" id="GO:0003676">
    <property type="term" value="F:nucleic acid binding"/>
    <property type="evidence" value="ECO:0007669"/>
    <property type="project" value="InterPro"/>
</dbReference>
<evidence type="ECO:0000256" key="8">
    <source>
        <dbReference type="SAM" id="MobiDB-lite"/>
    </source>
</evidence>
<keyword evidence="6 7" id="KW-0030">Aminoacyl-tRNA synthetase</keyword>
<comment type="similarity">
    <text evidence="1 7">Belongs to the class-II aminoacyl-tRNA synthetase family. Type 1 subfamily.</text>
</comment>
<feature type="domain" description="Aminoacyl-transfer RNA synthetases class-II family profile" evidence="9">
    <location>
        <begin position="139"/>
        <end position="435"/>
    </location>
</feature>
<comment type="function">
    <text evidence="7">Aspartyl-tRNA synthetase with relaxed tRNA specificity since it is able to aspartylate not only its cognate tRNA(Asp) but also tRNA(Asn). Reaction proceeds in two steps: L-aspartate is first activated by ATP to form Asp-AMP and then transferred to the acceptor end of tRNA(Asp/Asn).</text>
</comment>
<keyword evidence="7" id="KW-0963">Cytoplasm</keyword>
<sequence>MRVLANDISAHIEKEIELLGWVAVRRDHGKLIFIDLRDRSGVAQVVFLPSDKSLHAAASELRSEWVVMIKGKAGKRPAGMENKEIGSGEFEVAASELKVISKSETPPFDLESGGTDIGEEIRMKYRYLDLRRPRMQNNLRMRSRAIKFIRDFFTSRDFTEIETPYISKSTPEGARDYLVPSRVYPGKFYALPQSPQQYKQLLMVGGMERYFQIARCFRDEDTRGDRQPEFTQLDLEMSFTSQEEILEFIEELYIKLVKELYPKKHITQTPFPRISYGQAMEKYGSDKPDLRKDKNNPNELAFAFIVDFPAFEWKETERRWDAVHHPFTQPIVENTDDFRKKFDKNPAEILARQYDLALNGFEIAGGSIRIHDPELLSAVFEVMGNKPEEIKKQFGHLLEAFKFGVPPHGGIASGLDRAIAILQNEPNIREVIAFPKTGDGRDLMMDSPSDVSPEQLKELGIKKVEDKT</sequence>
<dbReference type="GO" id="GO:0050560">
    <property type="term" value="F:aspartate-tRNA(Asn) ligase activity"/>
    <property type="evidence" value="ECO:0007669"/>
    <property type="project" value="UniProtKB-EC"/>
</dbReference>
<name>A0A0G1N6A3_9BACT</name>
<feature type="region of interest" description="Disordered" evidence="8">
    <location>
        <begin position="439"/>
        <end position="468"/>
    </location>
</feature>
<feature type="site" description="Important for tRNA non-discrimination" evidence="7">
    <location>
        <position position="28"/>
    </location>
</feature>
<keyword evidence="5 7" id="KW-0648">Protein biosynthesis</keyword>
<feature type="region of interest" description="Aspartate" evidence="7">
    <location>
        <begin position="196"/>
        <end position="199"/>
    </location>
</feature>
<evidence type="ECO:0000256" key="1">
    <source>
        <dbReference type="ARBA" id="ARBA00006303"/>
    </source>
</evidence>
<comment type="catalytic activity">
    <reaction evidence="7">
        <text>tRNA(Asx) + L-aspartate + ATP = L-aspartyl-tRNA(Asx) + AMP + diphosphate</text>
        <dbReference type="Rhea" id="RHEA:18349"/>
        <dbReference type="Rhea" id="RHEA-COMP:9710"/>
        <dbReference type="Rhea" id="RHEA-COMP:9711"/>
        <dbReference type="ChEBI" id="CHEBI:29991"/>
        <dbReference type="ChEBI" id="CHEBI:30616"/>
        <dbReference type="ChEBI" id="CHEBI:33019"/>
        <dbReference type="ChEBI" id="CHEBI:78442"/>
        <dbReference type="ChEBI" id="CHEBI:78516"/>
        <dbReference type="ChEBI" id="CHEBI:456215"/>
        <dbReference type="EC" id="6.1.1.23"/>
    </reaction>
</comment>
<protein>
    <recommendedName>
        <fullName evidence="7">Aspartate--tRNA(Asp/Asn) ligase</fullName>
        <ecNumber evidence="7">6.1.1.23</ecNumber>
    </recommendedName>
    <alternativeName>
        <fullName evidence="7">Aspartyl-tRNA synthetase</fullName>
        <shortName evidence="7">AspRS</shortName>
    </alternativeName>
    <alternativeName>
        <fullName evidence="7">Non-discriminating aspartyl-tRNA synthetase</fullName>
        <shortName evidence="7">ND-AspRS</shortName>
    </alternativeName>
</protein>
<dbReference type="NCBIfam" id="TIGR00459">
    <property type="entry name" value="aspS_bact"/>
    <property type="match status" value="1"/>
</dbReference>